<proteinExistence type="predicted"/>
<reference evidence="2" key="3">
    <citation type="submission" date="2022-06" db="EMBL/GenBank/DDBJ databases">
        <authorList>
            <person name="Hesketh-Best P.J."/>
            <person name="Koch M.J."/>
        </authorList>
    </citation>
    <scope>NUCLEOTIDE SEQUENCE</scope>
    <source>
        <strain evidence="2">PC206-O</strain>
    </source>
</reference>
<dbReference type="RefSeq" id="WP_066625068.1">
    <property type="nucleotide sequence ID" value="NZ_CP022048.2"/>
</dbReference>
<dbReference type="AlphaFoldDB" id="A0A1Z3U9Q5"/>
<evidence type="ECO:0000313" key="2">
    <source>
        <dbReference type="EMBL" id="MDX2334868.1"/>
    </source>
</evidence>
<reference evidence="2 4" key="4">
    <citation type="journal article" date="2023" name="FEMS Microbes">
        <title>Whole genomes of deep-sea sponge-associated bacteria exhibit high novel natural product potential.</title>
        <authorList>
            <person name="Hesketh-Best P.J."/>
            <person name="January G.G."/>
            <person name="Koch M.J."/>
            <person name="Warburton P.J."/>
            <person name="Howell K.L."/>
            <person name="Upton M."/>
        </authorList>
    </citation>
    <scope>NUCLEOTIDE SEQUENCE [LARGE SCALE GENOMIC DNA]</scope>
    <source>
        <strain evidence="2 4">PC206-O</strain>
    </source>
</reference>
<accession>A0A1Z3U9Q5</accession>
<evidence type="ECO:0000313" key="1">
    <source>
        <dbReference type="EMBL" id="ASE39684.1"/>
    </source>
</evidence>
<dbReference type="SUPFAM" id="SSF109854">
    <property type="entry name" value="DinB/YfiT-like putative metalloenzymes"/>
    <property type="match status" value="1"/>
</dbReference>
<dbReference type="Proteomes" id="UP001272940">
    <property type="component" value="Unassembled WGS sequence"/>
</dbReference>
<dbReference type="Proteomes" id="UP000197050">
    <property type="component" value="Chromosome"/>
</dbReference>
<dbReference type="InterPro" id="IPR034660">
    <property type="entry name" value="DinB/YfiT-like"/>
</dbReference>
<dbReference type="Pfam" id="PF09351">
    <property type="entry name" value="DUF1993"/>
    <property type="match status" value="1"/>
</dbReference>
<protein>
    <submittedName>
        <fullName evidence="1">DUF1993 domain-containing protein</fullName>
    </submittedName>
</protein>
<evidence type="ECO:0000313" key="4">
    <source>
        <dbReference type="Proteomes" id="UP001272940"/>
    </source>
</evidence>
<name>A0A1Z3U9Q5_BREVE</name>
<dbReference type="EMBL" id="JAMYEC010000004">
    <property type="protein sequence ID" value="MDX2334868.1"/>
    <property type="molecule type" value="Genomic_DNA"/>
</dbReference>
<dbReference type="GeneID" id="34014739"/>
<gene>
    <name evidence="1" type="ORF">CEP68_09325</name>
    <name evidence="2" type="ORF">NJD11_07935</name>
</gene>
<dbReference type="InterPro" id="IPR018531">
    <property type="entry name" value="DUF1993"/>
</dbReference>
<dbReference type="PANTHER" id="PTHR36922">
    <property type="entry name" value="BLL2446 PROTEIN"/>
    <property type="match status" value="1"/>
</dbReference>
<dbReference type="KEGG" id="bvc:CEP68_09325"/>
<dbReference type="PANTHER" id="PTHR36922:SF1">
    <property type="entry name" value="DUF1993 DOMAIN-CONTAINING PROTEIN"/>
    <property type="match status" value="1"/>
</dbReference>
<dbReference type="EMBL" id="CP022048">
    <property type="protein sequence ID" value="ASE39684.1"/>
    <property type="molecule type" value="Genomic_DNA"/>
</dbReference>
<dbReference type="Gene3D" id="1.20.120.450">
    <property type="entry name" value="dinb family like domain"/>
    <property type="match status" value="1"/>
</dbReference>
<sequence>MDFSIYDASAPVFVRTLNNLSALLDKALAQKFDEAALMEARLAPDMNPFPAQVRTAAFSARACVARLVGQDWPKTDDTEASFAELKATIALSIAYIESVPRDAFEGAETREVVLKFPGGQHEFNGVDYLTGFALPNFFFHVTMTYALLRAAGVEIGKRDYLGPR</sequence>
<keyword evidence="4" id="KW-1185">Reference proteome</keyword>
<reference evidence="3" key="1">
    <citation type="submission" date="2017-06" db="EMBL/GenBank/DDBJ databases">
        <title>FDA dAtabase for Regulatory Grade micrObial Sequences (FDA-ARGOS): Supporting development and validation of Infectious Disease Dx tests.</title>
        <authorList>
            <person name="Minogue T."/>
            <person name="Wolcott M."/>
            <person name="Wasieloski L."/>
            <person name="Aguilar W."/>
            <person name="Moore D."/>
            <person name="Tallon L."/>
            <person name="Sadzewicz L."/>
            <person name="Sengamalay N."/>
            <person name="Ott S."/>
            <person name="Godinez A."/>
            <person name="Nagaraj S."/>
            <person name="Nadendla S."/>
            <person name="Geyer C."/>
            <person name="Sichtig H."/>
        </authorList>
    </citation>
    <scope>NUCLEOTIDE SEQUENCE [LARGE SCALE GENOMIC DNA]</scope>
    <source>
        <strain evidence="3">FDAARGOS_289</strain>
    </source>
</reference>
<reference evidence="1" key="2">
    <citation type="submission" date="2017-12" db="EMBL/GenBank/DDBJ databases">
        <title>FDA dAtabase for Regulatory Grade micrObial Sequences (FDA-ARGOS): Supporting development and validation of Infectious Disease Dx tests.</title>
        <authorList>
            <person name="Campos J."/>
            <person name="Goldberg B."/>
            <person name="Tallon L."/>
            <person name="Sadzewicz L."/>
            <person name="Sengamalay N."/>
            <person name="Ott S."/>
            <person name="Godinez A."/>
            <person name="Nagaraj S."/>
            <person name="Vavikolanu K."/>
            <person name="Vyas G."/>
            <person name="Nadendla S."/>
            <person name="Aluvathingal J."/>
            <person name="Geyer C."/>
            <person name="Nandy P."/>
            <person name="Hobson J."/>
            <person name="Sichtig H."/>
        </authorList>
    </citation>
    <scope>NUCLEOTIDE SEQUENCE</scope>
    <source>
        <strain evidence="1">FDAARGOS_289</strain>
    </source>
</reference>
<organism evidence="1 3">
    <name type="scientific">Brevundimonas vesicularis</name>
    <name type="common">Pseudomonas vesicularis</name>
    <dbReference type="NCBI Taxonomy" id="41276"/>
    <lineage>
        <taxon>Bacteria</taxon>
        <taxon>Pseudomonadati</taxon>
        <taxon>Pseudomonadota</taxon>
        <taxon>Alphaproteobacteria</taxon>
        <taxon>Caulobacterales</taxon>
        <taxon>Caulobacteraceae</taxon>
        <taxon>Brevundimonas</taxon>
    </lineage>
</organism>
<evidence type="ECO:0000313" key="3">
    <source>
        <dbReference type="Proteomes" id="UP000197050"/>
    </source>
</evidence>